<organism evidence="12">
    <name type="scientific">Hyalomma excavatum</name>
    <dbReference type="NCBI Taxonomy" id="257692"/>
    <lineage>
        <taxon>Eukaryota</taxon>
        <taxon>Metazoa</taxon>
        <taxon>Ecdysozoa</taxon>
        <taxon>Arthropoda</taxon>
        <taxon>Chelicerata</taxon>
        <taxon>Arachnida</taxon>
        <taxon>Acari</taxon>
        <taxon>Parasitiformes</taxon>
        <taxon>Ixodida</taxon>
        <taxon>Ixodoidea</taxon>
        <taxon>Ixodidae</taxon>
        <taxon>Hyalomminae</taxon>
        <taxon>Hyalomma</taxon>
    </lineage>
</organism>
<dbReference type="SUPFAM" id="SSF52540">
    <property type="entry name" value="P-loop containing nucleoside triphosphate hydrolases"/>
    <property type="match status" value="1"/>
</dbReference>
<dbReference type="PANTHER" id="PTHR45909">
    <property type="entry name" value="ADP-RIBOSYLATION FACTOR-RELATED PROTEIN 1"/>
    <property type="match status" value="1"/>
</dbReference>
<sequence length="255" mass="28368">MAADASSKAAQSAHMDLKSNLLIMNPSLMYIIVALVVVLITTIIFFQRRKNLRRAVLIVGLSDAGKTLLFSQLVALKKVGTYTSIKENKASYEIPKKGSLNLIDLPGNDRMRARFLDQFKGLARAILFVVDSVNFPREVRDVAEFLYNLLCDPVISQHCPPIMIVCNKQDEAMAKSSKVIQSQLEKEMNVLRTTQISALESTEGQANNNTFLGKRGKDFQFSDVRPIVVDFAEFSAEAPEEAQLSVLKTWLAKVA</sequence>
<protein>
    <recommendedName>
        <fullName evidence="3">Signal recognition particle receptor subunit beta</fullName>
    </recommendedName>
</protein>
<evidence type="ECO:0000256" key="10">
    <source>
        <dbReference type="ARBA" id="ARBA00023170"/>
    </source>
</evidence>
<dbReference type="InterPro" id="IPR027417">
    <property type="entry name" value="P-loop_NTPase"/>
</dbReference>
<name>A0A131XE64_9ACAR</name>
<dbReference type="GO" id="GO:0043001">
    <property type="term" value="P:Golgi to plasma membrane protein transport"/>
    <property type="evidence" value="ECO:0007669"/>
    <property type="project" value="TreeGrafter"/>
</dbReference>
<keyword evidence="10 12" id="KW-0675">Receptor</keyword>
<evidence type="ECO:0000313" key="12">
    <source>
        <dbReference type="EMBL" id="JAP64642.1"/>
    </source>
</evidence>
<dbReference type="EMBL" id="GEFH01003939">
    <property type="protein sequence ID" value="JAP64642.1"/>
    <property type="molecule type" value="mRNA"/>
</dbReference>
<evidence type="ECO:0000256" key="5">
    <source>
        <dbReference type="ARBA" id="ARBA00022741"/>
    </source>
</evidence>
<keyword evidence="5" id="KW-0547">Nucleotide-binding</keyword>
<evidence type="ECO:0000256" key="7">
    <source>
        <dbReference type="ARBA" id="ARBA00022989"/>
    </source>
</evidence>
<dbReference type="GO" id="GO:0005789">
    <property type="term" value="C:endoplasmic reticulum membrane"/>
    <property type="evidence" value="ECO:0007669"/>
    <property type="project" value="UniProtKB-SubCell"/>
</dbReference>
<evidence type="ECO:0000256" key="2">
    <source>
        <dbReference type="ARBA" id="ARBA00005619"/>
    </source>
</evidence>
<dbReference type="GO" id="GO:0005525">
    <property type="term" value="F:GTP binding"/>
    <property type="evidence" value="ECO:0007669"/>
    <property type="project" value="UniProtKB-KW"/>
</dbReference>
<comment type="similarity">
    <text evidence="2">Belongs to the SRP receptor beta subunit family.</text>
</comment>
<keyword evidence="9 11" id="KW-0472">Membrane</keyword>
<evidence type="ECO:0000256" key="1">
    <source>
        <dbReference type="ARBA" id="ARBA00004389"/>
    </source>
</evidence>
<dbReference type="GO" id="GO:0005794">
    <property type="term" value="C:Golgi apparatus"/>
    <property type="evidence" value="ECO:0007669"/>
    <property type="project" value="TreeGrafter"/>
</dbReference>
<dbReference type="AlphaFoldDB" id="A0A131XE64"/>
<reference evidence="12" key="1">
    <citation type="journal article" date="2017" name="Ticks Tick Borne Dis.">
        <title>An insight into the sialome of Hyalomma excavatum.</title>
        <authorList>
            <person name="Ribeiro J.M."/>
            <person name="Slovak M."/>
            <person name="Francischetti I.M."/>
        </authorList>
    </citation>
    <scope>NUCLEOTIDE SEQUENCE</scope>
    <source>
        <strain evidence="12">Samish</strain>
        <tissue evidence="12">Salivary glands</tissue>
    </source>
</reference>
<keyword evidence="6" id="KW-0256">Endoplasmic reticulum</keyword>
<dbReference type="Pfam" id="PF09439">
    <property type="entry name" value="SRPRB"/>
    <property type="match status" value="1"/>
</dbReference>
<dbReference type="CDD" id="cd04105">
    <property type="entry name" value="SR_beta"/>
    <property type="match status" value="1"/>
</dbReference>
<feature type="transmembrane region" description="Helical" evidence="11">
    <location>
        <begin position="27"/>
        <end position="46"/>
    </location>
</feature>
<evidence type="ECO:0000256" key="8">
    <source>
        <dbReference type="ARBA" id="ARBA00023134"/>
    </source>
</evidence>
<accession>A0A131XE64</accession>
<dbReference type="Gene3D" id="3.40.50.300">
    <property type="entry name" value="P-loop containing nucleotide triphosphate hydrolases"/>
    <property type="match status" value="1"/>
</dbReference>
<keyword evidence="7 11" id="KW-1133">Transmembrane helix</keyword>
<dbReference type="GO" id="GO:0003924">
    <property type="term" value="F:GTPase activity"/>
    <property type="evidence" value="ECO:0007669"/>
    <property type="project" value="TreeGrafter"/>
</dbReference>
<dbReference type="GO" id="GO:0006886">
    <property type="term" value="P:intracellular protein transport"/>
    <property type="evidence" value="ECO:0007669"/>
    <property type="project" value="TreeGrafter"/>
</dbReference>
<evidence type="ECO:0000256" key="9">
    <source>
        <dbReference type="ARBA" id="ARBA00023136"/>
    </source>
</evidence>
<evidence type="ECO:0000256" key="3">
    <source>
        <dbReference type="ARBA" id="ARBA00020256"/>
    </source>
</evidence>
<dbReference type="SMART" id="SM00177">
    <property type="entry name" value="ARF"/>
    <property type="match status" value="1"/>
</dbReference>
<dbReference type="InterPro" id="IPR019009">
    <property type="entry name" value="SRP_receptor_beta_su"/>
</dbReference>
<dbReference type="GO" id="GO:0034067">
    <property type="term" value="P:protein localization to Golgi apparatus"/>
    <property type="evidence" value="ECO:0007669"/>
    <property type="project" value="TreeGrafter"/>
</dbReference>
<evidence type="ECO:0000256" key="4">
    <source>
        <dbReference type="ARBA" id="ARBA00022692"/>
    </source>
</evidence>
<evidence type="ECO:0000256" key="6">
    <source>
        <dbReference type="ARBA" id="ARBA00022824"/>
    </source>
</evidence>
<keyword evidence="4 11" id="KW-0812">Transmembrane</keyword>
<evidence type="ECO:0000256" key="11">
    <source>
        <dbReference type="SAM" id="Phobius"/>
    </source>
</evidence>
<comment type="subcellular location">
    <subcellularLocation>
        <location evidence="1">Endoplasmic reticulum membrane</location>
        <topology evidence="1">Single-pass membrane protein</topology>
    </subcellularLocation>
</comment>
<proteinExistence type="evidence at transcript level"/>
<dbReference type="InterPro" id="IPR024156">
    <property type="entry name" value="Small_GTPase_ARF"/>
</dbReference>
<dbReference type="PANTHER" id="PTHR45909:SF1">
    <property type="entry name" value="ADP-RIBOSYLATION FACTOR-RELATED PROTEIN 1"/>
    <property type="match status" value="1"/>
</dbReference>
<keyword evidence="8" id="KW-0342">GTP-binding</keyword>